<accession>A0A6G1Q9T6</accession>
<feature type="compositionally biased region" description="Polar residues" evidence="1">
    <location>
        <begin position="116"/>
        <end position="150"/>
    </location>
</feature>
<evidence type="ECO:0000313" key="2">
    <source>
        <dbReference type="EMBL" id="KAF3699410.1"/>
    </source>
</evidence>
<name>A0A6G1Q9T6_CHAAH</name>
<dbReference type="EMBL" id="CM015725">
    <property type="protein sequence ID" value="KAF3699410.1"/>
    <property type="molecule type" value="Genomic_DNA"/>
</dbReference>
<reference evidence="2 3" key="1">
    <citation type="submission" date="2019-02" db="EMBL/GenBank/DDBJ databases">
        <title>Opniocepnalus argus genome.</title>
        <authorList>
            <person name="Zhou C."/>
            <person name="Xiao S."/>
        </authorList>
    </citation>
    <scope>NUCLEOTIDE SEQUENCE [LARGE SCALE GENOMIC DNA]</scope>
    <source>
        <strain evidence="2">OARG1902GOOAL</strain>
        <tissue evidence="2">Muscle</tissue>
    </source>
</reference>
<dbReference type="Proteomes" id="UP000503349">
    <property type="component" value="Chromosome 14"/>
</dbReference>
<evidence type="ECO:0000313" key="3">
    <source>
        <dbReference type="Proteomes" id="UP000503349"/>
    </source>
</evidence>
<protein>
    <submittedName>
        <fullName evidence="2">Uncharacterized protein</fullName>
    </submittedName>
</protein>
<reference evidence="3" key="2">
    <citation type="submission" date="2019-02" db="EMBL/GenBank/DDBJ databases">
        <title>Opniocepnalus argus Var Kimnra genome.</title>
        <authorList>
            <person name="Zhou C."/>
            <person name="Xiao S."/>
        </authorList>
    </citation>
    <scope>NUCLEOTIDE SEQUENCE [LARGE SCALE GENOMIC DNA]</scope>
</reference>
<proteinExistence type="predicted"/>
<feature type="region of interest" description="Disordered" evidence="1">
    <location>
        <begin position="106"/>
        <end position="150"/>
    </location>
</feature>
<organism evidence="2 3">
    <name type="scientific">Channa argus</name>
    <name type="common">Northern snakehead</name>
    <name type="synonym">Ophicephalus argus</name>
    <dbReference type="NCBI Taxonomy" id="215402"/>
    <lineage>
        <taxon>Eukaryota</taxon>
        <taxon>Metazoa</taxon>
        <taxon>Chordata</taxon>
        <taxon>Craniata</taxon>
        <taxon>Vertebrata</taxon>
        <taxon>Euteleostomi</taxon>
        <taxon>Actinopterygii</taxon>
        <taxon>Neopterygii</taxon>
        <taxon>Teleostei</taxon>
        <taxon>Neoteleostei</taxon>
        <taxon>Acanthomorphata</taxon>
        <taxon>Anabantaria</taxon>
        <taxon>Anabantiformes</taxon>
        <taxon>Channoidei</taxon>
        <taxon>Channidae</taxon>
        <taxon>Channa</taxon>
    </lineage>
</organism>
<keyword evidence="3" id="KW-1185">Reference proteome</keyword>
<dbReference type="AlphaFoldDB" id="A0A6G1Q9T6"/>
<evidence type="ECO:0000256" key="1">
    <source>
        <dbReference type="SAM" id="MobiDB-lite"/>
    </source>
</evidence>
<feature type="region of interest" description="Disordered" evidence="1">
    <location>
        <begin position="242"/>
        <end position="265"/>
    </location>
</feature>
<gene>
    <name evidence="2" type="ORF">EXN66_Car015097</name>
</gene>
<sequence>MELNRGEEDTMDDKALILRDTVAYYPNLDLCPPTALVLLIYNASNKEPNIPFTPSYSAVPAFQRIQCPATTVHSESGMKAGCKEYYKLLRSQMDLSKVLKKQEDFSESSKKAAINRSDNNSQFQDNCGITETPTKTPEMTQNNKSPNLNCNRNNKTCAMHTRIPAINDIRPFSCRLKPRTHTQQAKSKPDVSPFQNSVALTQLVCSRFGTTRPVMDRKASLKAAHAPVHRLAYCLGPLGHPNSRRQRFRGSSNDPRRKRKVGEESVRPAALMMRCRPESIRLCVFTSESEFKNGLKSSNPSTVMVDGFELGDPHCYRVVSITAVQQSDKPLFHIVALGAEGQPLFTSTSQLIRALYQPEGKEMRVRARHSSALQLGKPAGCQQTSIYKNVLMKCRVTGRSGINLRVDFVGPDSTGNGAYE</sequence>